<dbReference type="Gene3D" id="3.40.50.920">
    <property type="match status" value="1"/>
</dbReference>
<accession>A0ABS5PU09</accession>
<dbReference type="Proteomes" id="UP000746471">
    <property type="component" value="Unassembled WGS sequence"/>
</dbReference>
<dbReference type="InterPro" id="IPR009014">
    <property type="entry name" value="Transketo_C/PFOR_II"/>
</dbReference>
<organism evidence="5 6">
    <name type="scientific">Fusibacter paucivorans</name>
    <dbReference type="NCBI Taxonomy" id="76009"/>
    <lineage>
        <taxon>Bacteria</taxon>
        <taxon>Bacillati</taxon>
        <taxon>Bacillota</taxon>
        <taxon>Clostridia</taxon>
        <taxon>Eubacteriales</taxon>
        <taxon>Eubacteriales Family XII. Incertae Sedis</taxon>
        <taxon>Fusibacter</taxon>
    </lineage>
</organism>
<evidence type="ECO:0000313" key="5">
    <source>
        <dbReference type="EMBL" id="MBS7528581.1"/>
    </source>
</evidence>
<dbReference type="Pfam" id="PF02779">
    <property type="entry name" value="Transket_pyr"/>
    <property type="match status" value="1"/>
</dbReference>
<dbReference type="PANTHER" id="PTHR43257:SF2">
    <property type="entry name" value="PYRUVATE DEHYDROGENASE E1 COMPONENT SUBUNIT BETA"/>
    <property type="match status" value="1"/>
</dbReference>
<dbReference type="RefSeq" id="WP_213238438.1">
    <property type="nucleotide sequence ID" value="NZ_JAHBCL010000046.1"/>
</dbReference>
<comment type="cofactor">
    <cofactor evidence="1">
        <name>thiamine diphosphate</name>
        <dbReference type="ChEBI" id="CHEBI:58937"/>
    </cofactor>
</comment>
<dbReference type="InterPro" id="IPR029061">
    <property type="entry name" value="THDP-binding"/>
</dbReference>
<dbReference type="Gene3D" id="3.40.50.970">
    <property type="match status" value="1"/>
</dbReference>
<dbReference type="Pfam" id="PF02780">
    <property type="entry name" value="Transketolase_C"/>
    <property type="match status" value="1"/>
</dbReference>
<keyword evidence="3" id="KW-0786">Thiamine pyrophosphate</keyword>
<keyword evidence="6" id="KW-1185">Reference proteome</keyword>
<evidence type="ECO:0000256" key="2">
    <source>
        <dbReference type="ARBA" id="ARBA00023002"/>
    </source>
</evidence>
<feature type="domain" description="Transketolase-like pyrimidine-binding" evidence="4">
    <location>
        <begin position="4"/>
        <end position="180"/>
    </location>
</feature>
<reference evidence="5 6" key="1">
    <citation type="submission" date="2021-05" db="EMBL/GenBank/DDBJ databases">
        <title>Fusibacter ferrireducens sp. nov., an anaerobic, sulfur- and Fe-reducing bacterium isolated from the mangrove sediment.</title>
        <authorList>
            <person name="Qiu D."/>
        </authorList>
    </citation>
    <scope>NUCLEOTIDE SEQUENCE [LARGE SCALE GENOMIC DNA]</scope>
    <source>
        <strain evidence="5 6">DSM 12116</strain>
    </source>
</reference>
<protein>
    <submittedName>
        <fullName evidence="5">Alpha-ketoacid dehydrogenase subunit beta</fullName>
    </submittedName>
</protein>
<sequence>MRVINNLTAQLEAFREEMLRDESVIMIGEDIGAHGGMTGETVGFLEQFGPERILSATLAESAQASFAVGAAMGGQRAIVDYMCADFMAYAYDGIVNQAGKQRYFSAGQWEYPVVFIAPHGVGMRIAGQHETSVEGWFQNCAGLKIYTPMYPSDVKGLLKYAIRENDPVVFLMPRFSSTKGEVPDLDVEHIIEPGKASIVKEGKDVTIVTYQHGIELSLEAAKTLEAEGISCEIMDLRTLIPFDKKGILDAVKKTGRLVVVTEAPKRGGFGNNIINLVAEEGFSSLKAPMRYVGGKDYPIPYGPGEDFVVPTIEEIVTAVKSIM</sequence>
<evidence type="ECO:0000256" key="1">
    <source>
        <dbReference type="ARBA" id="ARBA00001964"/>
    </source>
</evidence>
<evidence type="ECO:0000313" key="6">
    <source>
        <dbReference type="Proteomes" id="UP000746471"/>
    </source>
</evidence>
<dbReference type="InterPro" id="IPR033248">
    <property type="entry name" value="Transketolase_C"/>
</dbReference>
<dbReference type="PANTHER" id="PTHR43257">
    <property type="entry name" value="PYRUVATE DEHYDROGENASE E1 COMPONENT BETA SUBUNIT"/>
    <property type="match status" value="1"/>
</dbReference>
<dbReference type="SMART" id="SM00861">
    <property type="entry name" value="Transket_pyr"/>
    <property type="match status" value="1"/>
</dbReference>
<evidence type="ECO:0000259" key="4">
    <source>
        <dbReference type="SMART" id="SM00861"/>
    </source>
</evidence>
<name>A0ABS5PU09_9FIRM</name>
<dbReference type="SUPFAM" id="SSF52518">
    <property type="entry name" value="Thiamin diphosphate-binding fold (THDP-binding)"/>
    <property type="match status" value="1"/>
</dbReference>
<keyword evidence="2" id="KW-0560">Oxidoreductase</keyword>
<dbReference type="InterPro" id="IPR005475">
    <property type="entry name" value="Transketolase-like_Pyr-bd"/>
</dbReference>
<dbReference type="SUPFAM" id="SSF52922">
    <property type="entry name" value="TK C-terminal domain-like"/>
    <property type="match status" value="1"/>
</dbReference>
<dbReference type="EMBL" id="JAHBCL010000046">
    <property type="protein sequence ID" value="MBS7528581.1"/>
    <property type="molecule type" value="Genomic_DNA"/>
</dbReference>
<evidence type="ECO:0000256" key="3">
    <source>
        <dbReference type="ARBA" id="ARBA00023052"/>
    </source>
</evidence>
<proteinExistence type="predicted"/>
<gene>
    <name evidence="5" type="ORF">KHM83_18085</name>
</gene>
<comment type="caution">
    <text evidence="5">The sequence shown here is derived from an EMBL/GenBank/DDBJ whole genome shotgun (WGS) entry which is preliminary data.</text>
</comment>